<feature type="chain" id="PRO_5035274017" description="Exostosin GT47 domain-containing protein" evidence="1">
    <location>
        <begin position="16"/>
        <end position="685"/>
    </location>
</feature>
<dbReference type="EMBL" id="CAKKNE010000004">
    <property type="protein sequence ID" value="CAH0374191.1"/>
    <property type="molecule type" value="Genomic_DNA"/>
</dbReference>
<evidence type="ECO:0008006" key="4">
    <source>
        <dbReference type="Google" id="ProtNLM"/>
    </source>
</evidence>
<comment type="caution">
    <text evidence="2">The sequence shown here is derived from an EMBL/GenBank/DDBJ whole genome shotgun (WGS) entry which is preliminary data.</text>
</comment>
<protein>
    <recommendedName>
        <fullName evidence="4">Exostosin GT47 domain-containing protein</fullName>
    </recommendedName>
</protein>
<dbReference type="GO" id="GO:0005794">
    <property type="term" value="C:Golgi apparatus"/>
    <property type="evidence" value="ECO:0007669"/>
    <property type="project" value="TreeGrafter"/>
</dbReference>
<keyword evidence="3" id="KW-1185">Reference proteome</keyword>
<dbReference type="InterPro" id="IPR055286">
    <property type="entry name" value="RXYLT1-like"/>
</dbReference>
<gene>
    <name evidence="2" type="ORF">PECAL_4P14610</name>
</gene>
<accession>A0A8J2ST27</accession>
<organism evidence="2 3">
    <name type="scientific">Pelagomonas calceolata</name>
    <dbReference type="NCBI Taxonomy" id="35677"/>
    <lineage>
        <taxon>Eukaryota</taxon>
        <taxon>Sar</taxon>
        <taxon>Stramenopiles</taxon>
        <taxon>Ochrophyta</taxon>
        <taxon>Pelagophyceae</taxon>
        <taxon>Pelagomonadales</taxon>
        <taxon>Pelagomonadaceae</taxon>
        <taxon>Pelagomonas</taxon>
    </lineage>
</organism>
<sequence length="685" mass="76424">MRLSCLALLVHAVAANDADVATQKCLDNQDLECTEECPPRRVYSRACLVSTVPFRTPYSRVKCCLRCCLKYWLKEYGLDRRWAAFRAEQGGAGRIDDMLLGGTLRHGPSGTLPFASRRVSRDKMPWVLERWTAEERAVEAALAPGRSRTPVAVTDRDRSATDEFLWDRKRTVSANGHAGIGRWSPTDAWLELHFGDNCGDFYRGNAFGTYMGLSLASLLRYFLPEVVGNRSLTLVTSSDCNVPLRPGKASPFLDMGDLLDTVNLKAWYANNPSDGLIDSAGEIARPHPKMKAYATGVRDPAQWVDALDGREASTERTGPLVCCCMSMLATPQKASEYAAPREYTSPQQRVRDRAKRIFDHDRVLSEEAMRWRYGPNRRGLGETMSRVRRFAVLDELSKKGFDCSDRTARSGDELRELYFGSDFVVSPQGKGRTNYREWEALAAGAIPLVDYDASSAMAELYSGLPVVRVRDWKKVTPAYLDAVRTRVFDAVAQGGVSMSKLYVPYWLHEFTAGLDDAPAPAPAIPRQQPTCAVVVGNDPITRIQRINTYDRVYREPTYSGNGKWTHAAVAFKGVDCPARRFAAAAPADVEALSTIPLWTDACISRQEAVGKHRRWHFVPRPQARDCEQMMQRRVNRLECPPDILAVVEARRDCREVVVFGSLDGVEGQVVADWEAFGLVTLVSNS</sequence>
<evidence type="ECO:0000313" key="2">
    <source>
        <dbReference type="EMBL" id="CAH0374191.1"/>
    </source>
</evidence>
<evidence type="ECO:0000256" key="1">
    <source>
        <dbReference type="SAM" id="SignalP"/>
    </source>
</evidence>
<feature type="signal peptide" evidence="1">
    <location>
        <begin position="1"/>
        <end position="15"/>
    </location>
</feature>
<name>A0A8J2ST27_9STRA</name>
<dbReference type="GO" id="GO:0035269">
    <property type="term" value="P:protein O-linked glycosylation via mannose"/>
    <property type="evidence" value="ECO:0007669"/>
    <property type="project" value="InterPro"/>
</dbReference>
<proteinExistence type="predicted"/>
<reference evidence="2" key="1">
    <citation type="submission" date="2021-11" db="EMBL/GenBank/DDBJ databases">
        <authorList>
            <consortium name="Genoscope - CEA"/>
            <person name="William W."/>
        </authorList>
    </citation>
    <scope>NUCLEOTIDE SEQUENCE</scope>
</reference>
<keyword evidence="1" id="KW-0732">Signal</keyword>
<dbReference type="GO" id="GO:0120053">
    <property type="term" value="F:ribitol beta-1,4-xylosyltransferase activity"/>
    <property type="evidence" value="ECO:0007669"/>
    <property type="project" value="InterPro"/>
</dbReference>
<dbReference type="PANTHER" id="PTHR15576">
    <property type="entry name" value="RIBITOL-5-PHOSPHATE XYLOSYLTRANSFERASE 1"/>
    <property type="match status" value="1"/>
</dbReference>
<dbReference type="PANTHER" id="PTHR15576:SF1">
    <property type="entry name" value="RIBITOL-5-PHOSPHATE XYLOSYLTRANSFERASE 1"/>
    <property type="match status" value="1"/>
</dbReference>
<evidence type="ECO:0000313" key="3">
    <source>
        <dbReference type="Proteomes" id="UP000789595"/>
    </source>
</evidence>
<dbReference type="AlphaFoldDB" id="A0A8J2ST27"/>
<dbReference type="OrthoDB" id="203050at2759"/>
<dbReference type="Proteomes" id="UP000789595">
    <property type="component" value="Unassembled WGS sequence"/>
</dbReference>